<gene>
    <name evidence="1" type="ORF">HHU12_01870</name>
</gene>
<dbReference type="PANTHER" id="PTHR43799">
    <property type="entry name" value="AMINOTRANSFERASE, PUTATIVE-RELATED"/>
    <property type="match status" value="1"/>
</dbReference>
<sequence length="414" mass="45607">MASLTKKELQKKYQDYKAQGLALDMTRGKPGTEQLDLSLPMMDLVTSKDYKTLAGADTRNYGGLDGIPEMKEIFKDFLEVSSTDEVIAAGNSSLTLMHDTIARAMSHGFPESKKPWGQQDKIKFLCPSPGYDRHYSVCEHFGIEMITVPMTEKGPDMDVVEELVAEDKSIKGIWVVPKYSNPTGYTCSKKTVKRLAKMKTAAKDFRIMWDNAYTVHHLSSDQDQLENILEACKAEGTENRVLIYGSFSKISFAGAGVAGMGASVDNINWMKGHLSMATIGPDKINQLRHTRFFKDFKGVQKHMKKHAKIIAPKFDAVIEILEKELGGKGIATWTVPKGGYFISLDVPKGCAKEVVKLAAEAGVKLTAAGATFPYKNDPKDKNIRIAPTLPSMGEIKLAMRVLTVCVQLAAASKK</sequence>
<dbReference type="AlphaFoldDB" id="A0A7X9NZL1"/>
<keyword evidence="2" id="KW-1185">Reference proteome</keyword>
<dbReference type="InterPro" id="IPR024551">
    <property type="entry name" value="AspAT_Ic"/>
</dbReference>
<dbReference type="EMBL" id="JABANE010000003">
    <property type="protein sequence ID" value="NME66700.1"/>
    <property type="molecule type" value="Genomic_DNA"/>
</dbReference>
<evidence type="ECO:0000313" key="1">
    <source>
        <dbReference type="EMBL" id="NME66700.1"/>
    </source>
</evidence>
<dbReference type="Gene3D" id="3.40.640.10">
    <property type="entry name" value="Type I PLP-dependent aspartate aminotransferase-like (Major domain)"/>
    <property type="match status" value="1"/>
</dbReference>
<keyword evidence="1" id="KW-0032">Aminotransferase</keyword>
<dbReference type="InterPro" id="IPR015422">
    <property type="entry name" value="PyrdxlP-dep_Trfase_small"/>
</dbReference>
<proteinExistence type="predicted"/>
<dbReference type="InterPro" id="IPR015424">
    <property type="entry name" value="PyrdxlP-dep_Trfase"/>
</dbReference>
<dbReference type="GO" id="GO:0004069">
    <property type="term" value="F:L-aspartate:2-oxoglutarate aminotransferase activity"/>
    <property type="evidence" value="ECO:0007669"/>
    <property type="project" value="InterPro"/>
</dbReference>
<protein>
    <submittedName>
        <fullName evidence="1">Aminotransferase class I/II-fold pyridoxal phosphate-dependent enzyme</fullName>
    </submittedName>
</protein>
<dbReference type="PANTHER" id="PTHR43799:SF1">
    <property type="entry name" value="ASPARTATE AMINOTRANSFERASE"/>
    <property type="match status" value="1"/>
</dbReference>
<evidence type="ECO:0000313" key="2">
    <source>
        <dbReference type="Proteomes" id="UP000576082"/>
    </source>
</evidence>
<keyword evidence="1" id="KW-0808">Transferase</keyword>
<dbReference type="Pfam" id="PF12897">
    <property type="entry name" value="Asp_aminotransf"/>
    <property type="match status" value="1"/>
</dbReference>
<name>A0A7X9NZL1_9BACT</name>
<dbReference type="Proteomes" id="UP000576082">
    <property type="component" value="Unassembled WGS sequence"/>
</dbReference>
<dbReference type="InterPro" id="IPR015421">
    <property type="entry name" value="PyrdxlP-dep_Trfase_major"/>
</dbReference>
<organism evidence="1 2">
    <name type="scientific">Flammeovirga aprica JL-4</name>
    <dbReference type="NCBI Taxonomy" id="694437"/>
    <lineage>
        <taxon>Bacteria</taxon>
        <taxon>Pseudomonadati</taxon>
        <taxon>Bacteroidota</taxon>
        <taxon>Cytophagia</taxon>
        <taxon>Cytophagales</taxon>
        <taxon>Flammeovirgaceae</taxon>
        <taxon>Flammeovirga</taxon>
    </lineage>
</organism>
<accession>A0A7X9NZL1</accession>
<dbReference type="RefSeq" id="WP_169654446.1">
    <property type="nucleotide sequence ID" value="NZ_JABANE010000003.1"/>
</dbReference>
<dbReference type="CDD" id="cd00609">
    <property type="entry name" value="AAT_like"/>
    <property type="match status" value="1"/>
</dbReference>
<dbReference type="SUPFAM" id="SSF53383">
    <property type="entry name" value="PLP-dependent transferases"/>
    <property type="match status" value="1"/>
</dbReference>
<dbReference type="Gene3D" id="3.90.1150.10">
    <property type="entry name" value="Aspartate Aminotransferase, domain 1"/>
    <property type="match status" value="1"/>
</dbReference>
<comment type="caution">
    <text evidence="1">The sequence shown here is derived from an EMBL/GenBank/DDBJ whole genome shotgun (WGS) entry which is preliminary data.</text>
</comment>
<reference evidence="1 2" key="1">
    <citation type="submission" date="2020-04" db="EMBL/GenBank/DDBJ databases">
        <title>Flammeovirga sp. SR4, a novel species isolated from seawater.</title>
        <authorList>
            <person name="Wang X."/>
        </authorList>
    </citation>
    <scope>NUCLEOTIDE SEQUENCE [LARGE SCALE GENOMIC DNA]</scope>
    <source>
        <strain evidence="1 2">ATCC 23126</strain>
    </source>
</reference>